<protein>
    <recommendedName>
        <fullName evidence="10">EGF-like domain-containing protein</fullName>
    </recommendedName>
</protein>
<evidence type="ECO:0000256" key="6">
    <source>
        <dbReference type="ARBA" id="ARBA00023157"/>
    </source>
</evidence>
<evidence type="ECO:0000256" key="2">
    <source>
        <dbReference type="ARBA" id="ARBA00022536"/>
    </source>
</evidence>
<evidence type="ECO:0000313" key="12">
    <source>
        <dbReference type="Proteomes" id="UP001202328"/>
    </source>
</evidence>
<feature type="disulfide bond" evidence="8">
    <location>
        <begin position="319"/>
        <end position="336"/>
    </location>
</feature>
<keyword evidence="7" id="KW-0325">Glycoprotein</keyword>
<evidence type="ECO:0000259" key="10">
    <source>
        <dbReference type="PROSITE" id="PS50026"/>
    </source>
</evidence>
<dbReference type="SMART" id="SM00181">
    <property type="entry name" value="EGF"/>
    <property type="match status" value="2"/>
</dbReference>
<keyword evidence="2 8" id="KW-0245">EGF-like domain</keyword>
<feature type="domain" description="EGF-like" evidence="10">
    <location>
        <begin position="307"/>
        <end position="348"/>
    </location>
</feature>
<evidence type="ECO:0000256" key="7">
    <source>
        <dbReference type="ARBA" id="ARBA00023180"/>
    </source>
</evidence>
<dbReference type="PROSITE" id="PS00010">
    <property type="entry name" value="ASX_HYDROXYL"/>
    <property type="match status" value="1"/>
</dbReference>
<dbReference type="Pfam" id="PF13947">
    <property type="entry name" value="GUB_WAK_bind"/>
    <property type="match status" value="1"/>
</dbReference>
<comment type="caution">
    <text evidence="8">Lacks conserved residue(s) required for the propagation of feature annotation.</text>
</comment>
<dbReference type="InterPro" id="IPR000152">
    <property type="entry name" value="EGF-type_Asp/Asn_hydroxyl_site"/>
</dbReference>
<feature type="signal peptide" evidence="9">
    <location>
        <begin position="1"/>
        <end position="23"/>
    </location>
</feature>
<dbReference type="Gene3D" id="2.10.25.10">
    <property type="entry name" value="Laminin"/>
    <property type="match status" value="2"/>
</dbReference>
<feature type="non-terminal residue" evidence="11">
    <location>
        <position position="367"/>
    </location>
</feature>
<name>A0AAD4XUL4_9MAGN</name>
<keyword evidence="3" id="KW-0808">Transferase</keyword>
<dbReference type="PROSITE" id="PS01187">
    <property type="entry name" value="EGF_CA"/>
    <property type="match status" value="1"/>
</dbReference>
<evidence type="ECO:0000256" key="5">
    <source>
        <dbReference type="ARBA" id="ARBA00022737"/>
    </source>
</evidence>
<dbReference type="Pfam" id="PF08488">
    <property type="entry name" value="WAK"/>
    <property type="match status" value="1"/>
</dbReference>
<dbReference type="InterPro" id="IPR000742">
    <property type="entry name" value="EGF"/>
</dbReference>
<dbReference type="Proteomes" id="UP001202328">
    <property type="component" value="Unassembled WGS sequence"/>
</dbReference>
<dbReference type="InterPro" id="IPR025287">
    <property type="entry name" value="WAK_GUB"/>
</dbReference>
<evidence type="ECO:0000256" key="4">
    <source>
        <dbReference type="ARBA" id="ARBA00022729"/>
    </source>
</evidence>
<proteinExistence type="predicted"/>
<sequence length="367" mass="39329">MALHILLNLQCFLLLLCLQCVCTTETPITASKVIAKPGCQDKCGNVSIPYPFGIGYGCAIDYVHFIIICNNNLPSATFGNLNVSSISILNGEITLSLDLATDCSNKSTQLVGSEIGEHIGKFTFSNTKNKFIAIGCDTFAYLVTSNDNASIGTGCLSSCNKIGDSTNGTCDGIGCCEASIPSGLNTYEAIVGGISTSRGISTSGRRNLSSNPCSYAFLTEKDSFNFSSSYLENFRNHGTLGVPAVVDWAIGTETCEEAQRNSTTYACGSNADCVKGNNDVPGYRCSCKPGYEGNPYLNKSTGGYCQDIDECSVKDLNNCSLGQGSNCTNTPGSFFCFCYEGYNPEFRDKVWECSPIQSRRIFNEIVL</sequence>
<keyword evidence="5" id="KW-0677">Repeat</keyword>
<feature type="chain" id="PRO_5041904056" description="EGF-like domain-containing protein" evidence="9">
    <location>
        <begin position="24"/>
        <end position="367"/>
    </location>
</feature>
<dbReference type="SUPFAM" id="SSF57196">
    <property type="entry name" value="EGF/Laminin"/>
    <property type="match status" value="1"/>
</dbReference>
<dbReference type="InterPro" id="IPR013695">
    <property type="entry name" value="WAK"/>
</dbReference>
<keyword evidence="12" id="KW-1185">Reference proteome</keyword>
<keyword evidence="4 9" id="KW-0732">Signal</keyword>
<dbReference type="InterPro" id="IPR026823">
    <property type="entry name" value="cEGF"/>
</dbReference>
<keyword evidence="6 8" id="KW-1015">Disulfide bond</keyword>
<accession>A0AAD4XUL4</accession>
<evidence type="ECO:0000313" key="11">
    <source>
        <dbReference type="EMBL" id="KAI3946355.1"/>
    </source>
</evidence>
<dbReference type="SMART" id="SM00179">
    <property type="entry name" value="EGF_CA"/>
    <property type="match status" value="2"/>
</dbReference>
<dbReference type="Pfam" id="PF12662">
    <property type="entry name" value="cEGF"/>
    <property type="match status" value="1"/>
</dbReference>
<dbReference type="AlphaFoldDB" id="A0AAD4XUL4"/>
<dbReference type="GO" id="GO:0005509">
    <property type="term" value="F:calcium ion binding"/>
    <property type="evidence" value="ECO:0007669"/>
    <property type="project" value="InterPro"/>
</dbReference>
<dbReference type="GO" id="GO:0016020">
    <property type="term" value="C:membrane"/>
    <property type="evidence" value="ECO:0007669"/>
    <property type="project" value="UniProtKB-SubCell"/>
</dbReference>
<comment type="caution">
    <text evidence="11">The sequence shown here is derived from an EMBL/GenBank/DDBJ whole genome shotgun (WGS) entry which is preliminary data.</text>
</comment>
<dbReference type="PANTHER" id="PTHR33491">
    <property type="entry name" value="OSJNBA0016N04.9 PROTEIN"/>
    <property type="match status" value="1"/>
</dbReference>
<evidence type="ECO:0000256" key="3">
    <source>
        <dbReference type="ARBA" id="ARBA00022679"/>
    </source>
</evidence>
<dbReference type="InterPro" id="IPR001881">
    <property type="entry name" value="EGF-like_Ca-bd_dom"/>
</dbReference>
<dbReference type="InterPro" id="IPR018097">
    <property type="entry name" value="EGF_Ca-bd_CS"/>
</dbReference>
<evidence type="ECO:0000256" key="1">
    <source>
        <dbReference type="ARBA" id="ARBA00004479"/>
    </source>
</evidence>
<gene>
    <name evidence="11" type="ORF">MKW98_010479</name>
</gene>
<dbReference type="PROSITE" id="PS50026">
    <property type="entry name" value="EGF_3"/>
    <property type="match status" value="1"/>
</dbReference>
<evidence type="ECO:0000256" key="9">
    <source>
        <dbReference type="SAM" id="SignalP"/>
    </source>
</evidence>
<dbReference type="EMBL" id="JAJJMB010003672">
    <property type="protein sequence ID" value="KAI3946355.1"/>
    <property type="molecule type" value="Genomic_DNA"/>
</dbReference>
<reference evidence="11" key="1">
    <citation type="submission" date="2022-04" db="EMBL/GenBank/DDBJ databases">
        <title>A functionally conserved STORR gene fusion in Papaver species that diverged 16.8 million years ago.</title>
        <authorList>
            <person name="Catania T."/>
        </authorList>
    </citation>
    <scope>NUCLEOTIDE SEQUENCE</scope>
    <source>
        <strain evidence="11">S-188037</strain>
    </source>
</reference>
<dbReference type="GO" id="GO:0030247">
    <property type="term" value="F:polysaccharide binding"/>
    <property type="evidence" value="ECO:0007669"/>
    <property type="project" value="InterPro"/>
</dbReference>
<dbReference type="CDD" id="cd00054">
    <property type="entry name" value="EGF_CA"/>
    <property type="match status" value="1"/>
</dbReference>
<organism evidence="11 12">
    <name type="scientific">Papaver atlanticum</name>
    <dbReference type="NCBI Taxonomy" id="357466"/>
    <lineage>
        <taxon>Eukaryota</taxon>
        <taxon>Viridiplantae</taxon>
        <taxon>Streptophyta</taxon>
        <taxon>Embryophyta</taxon>
        <taxon>Tracheophyta</taxon>
        <taxon>Spermatophyta</taxon>
        <taxon>Magnoliopsida</taxon>
        <taxon>Ranunculales</taxon>
        <taxon>Papaveraceae</taxon>
        <taxon>Papaveroideae</taxon>
        <taxon>Papaver</taxon>
    </lineage>
</organism>
<evidence type="ECO:0000256" key="8">
    <source>
        <dbReference type="PROSITE-ProRule" id="PRU00076"/>
    </source>
</evidence>
<comment type="subcellular location">
    <subcellularLocation>
        <location evidence="1">Membrane</location>
        <topology evidence="1">Single-pass type I membrane protein</topology>
    </subcellularLocation>
</comment>
<dbReference type="GO" id="GO:0004674">
    <property type="term" value="F:protein serine/threonine kinase activity"/>
    <property type="evidence" value="ECO:0007669"/>
    <property type="project" value="InterPro"/>
</dbReference>